<accession>A0AAV5FU43</accession>
<proteinExistence type="predicted"/>
<keyword evidence="3" id="KW-1185">Reference proteome</keyword>
<evidence type="ECO:0000313" key="2">
    <source>
        <dbReference type="EMBL" id="GJN38471.1"/>
    </source>
</evidence>
<dbReference type="InterPro" id="IPR001810">
    <property type="entry name" value="F-box_dom"/>
</dbReference>
<dbReference type="PANTHER" id="PTHR32141:SF41">
    <property type="entry name" value="OS04G0208600 PROTEIN"/>
    <property type="match status" value="1"/>
</dbReference>
<evidence type="ECO:0000259" key="1">
    <source>
        <dbReference type="PROSITE" id="PS50181"/>
    </source>
</evidence>
<gene>
    <name evidence="2" type="primary">gb27514</name>
    <name evidence="2" type="ORF">PR202_gb27514</name>
</gene>
<organism evidence="2 3">
    <name type="scientific">Eleusine coracana subsp. coracana</name>
    <dbReference type="NCBI Taxonomy" id="191504"/>
    <lineage>
        <taxon>Eukaryota</taxon>
        <taxon>Viridiplantae</taxon>
        <taxon>Streptophyta</taxon>
        <taxon>Embryophyta</taxon>
        <taxon>Tracheophyta</taxon>
        <taxon>Spermatophyta</taxon>
        <taxon>Magnoliopsida</taxon>
        <taxon>Liliopsida</taxon>
        <taxon>Poales</taxon>
        <taxon>Poaceae</taxon>
        <taxon>PACMAD clade</taxon>
        <taxon>Chloridoideae</taxon>
        <taxon>Cynodonteae</taxon>
        <taxon>Eleusininae</taxon>
        <taxon>Eleusine</taxon>
    </lineage>
</organism>
<dbReference type="SUPFAM" id="SSF81383">
    <property type="entry name" value="F-box domain"/>
    <property type="match status" value="1"/>
</dbReference>
<dbReference type="PANTHER" id="PTHR32141">
    <property type="match status" value="1"/>
</dbReference>
<dbReference type="Pfam" id="PF24758">
    <property type="entry name" value="LRR_At5g56370"/>
    <property type="match status" value="1"/>
</dbReference>
<comment type="caution">
    <text evidence="2">The sequence shown here is derived from an EMBL/GenBank/DDBJ whole genome shotgun (WGS) entry which is preliminary data.</text>
</comment>
<dbReference type="Pfam" id="PF00646">
    <property type="entry name" value="F-box"/>
    <property type="match status" value="1"/>
</dbReference>
<reference evidence="2" key="2">
    <citation type="submission" date="2021-12" db="EMBL/GenBank/DDBJ databases">
        <title>Resequencing data analysis of finger millet.</title>
        <authorList>
            <person name="Hatakeyama M."/>
            <person name="Aluri S."/>
            <person name="Balachadran M.T."/>
            <person name="Sivarajan S.R."/>
            <person name="Poveda L."/>
            <person name="Shimizu-Inatsugi R."/>
            <person name="Schlapbach R."/>
            <person name="Sreeman S.M."/>
            <person name="Shimizu K.K."/>
        </authorList>
    </citation>
    <scope>NUCLEOTIDE SEQUENCE</scope>
</reference>
<reference evidence="2" key="1">
    <citation type="journal article" date="2018" name="DNA Res.">
        <title>Multiple hybrid de novo genome assembly of finger millet, an orphan allotetraploid crop.</title>
        <authorList>
            <person name="Hatakeyama M."/>
            <person name="Aluri S."/>
            <person name="Balachadran M.T."/>
            <person name="Sivarajan S.R."/>
            <person name="Patrignani A."/>
            <person name="Gruter S."/>
            <person name="Poveda L."/>
            <person name="Shimizu-Inatsugi R."/>
            <person name="Baeten J."/>
            <person name="Francoijs K.J."/>
            <person name="Nataraja K.N."/>
            <person name="Reddy Y.A.N."/>
            <person name="Phadnis S."/>
            <person name="Ravikumar R.L."/>
            <person name="Schlapbach R."/>
            <person name="Sreeman S.M."/>
            <person name="Shimizu K.K."/>
        </authorList>
    </citation>
    <scope>NUCLEOTIDE SEQUENCE</scope>
</reference>
<dbReference type="AlphaFoldDB" id="A0AAV5FU43"/>
<dbReference type="Gene3D" id="1.20.1280.50">
    <property type="match status" value="1"/>
</dbReference>
<dbReference type="InterPro" id="IPR053781">
    <property type="entry name" value="F-box_AtFBL13-like"/>
</dbReference>
<dbReference type="CDD" id="cd22160">
    <property type="entry name" value="F-box_AtFBL13-like"/>
    <property type="match status" value="1"/>
</dbReference>
<sequence length="514" mass="57671">MPPRTVSMNTQELNGVMEQTLSYILQALPNPPVSTHGRLSALADPSCCDGVDRVSDLPDALLGKIISSLPVKDAARTTVLSRRWRPIWRSTPLVLVDNHLLPAGSDEIPRHLERADSTAVAAAVSRILAVHLGPFPFVRLVCGYMDDDRSQLARWLQHLAVKGVQELDLVNRPWPFRLDEHLPATIFSMAALTRLYLGFWRFPDTVSLPRGAAFPCLRELGFCNVSLEPRDIDFVLARSPALETFHMQGHLFFPATSAHQPQPPVREDLQLRSEECRLGEGPMSRAACSIWQNKQLQQYRDWPCPRATLDWIPRTGEGRAAGRQHHHQGWYICEPKCHGSDCQDPCLTDGTWSPQYRQDADQLTQMLSKCREAAYPFDVQSKKTTESSGRLNLKFWQESGAIECIQSRINVMVFHEFRGGRSELAFLKFFAEGARMLKRVVIVFAKGCLRSIADADKVRALFSAKEATEGCTLVVCESVASEDDGIWDYHRGCHSCYDPFAFFCSSTGVIPCSV</sequence>
<name>A0AAV5FU43_ELECO</name>
<dbReference type="InterPro" id="IPR055411">
    <property type="entry name" value="LRR_FXL15/At3g58940/PEG3-like"/>
</dbReference>
<dbReference type="InterPro" id="IPR036047">
    <property type="entry name" value="F-box-like_dom_sf"/>
</dbReference>
<dbReference type="Proteomes" id="UP001054889">
    <property type="component" value="Unassembled WGS sequence"/>
</dbReference>
<dbReference type="InterPro" id="IPR006566">
    <property type="entry name" value="FBD"/>
</dbReference>
<evidence type="ECO:0000313" key="3">
    <source>
        <dbReference type="Proteomes" id="UP001054889"/>
    </source>
</evidence>
<dbReference type="InterPro" id="IPR055302">
    <property type="entry name" value="F-box_dom-containing"/>
</dbReference>
<dbReference type="PROSITE" id="PS50181">
    <property type="entry name" value="FBOX"/>
    <property type="match status" value="1"/>
</dbReference>
<dbReference type="EMBL" id="BQKI01000096">
    <property type="protein sequence ID" value="GJN38471.1"/>
    <property type="molecule type" value="Genomic_DNA"/>
</dbReference>
<feature type="domain" description="F-box" evidence="1">
    <location>
        <begin position="51"/>
        <end position="87"/>
    </location>
</feature>
<protein>
    <recommendedName>
        <fullName evidence="1">F-box domain-containing protein</fullName>
    </recommendedName>
</protein>
<dbReference type="Pfam" id="PF08387">
    <property type="entry name" value="FBD"/>
    <property type="match status" value="1"/>
</dbReference>